<evidence type="ECO:0000259" key="3">
    <source>
        <dbReference type="PROSITE" id="PS50114"/>
    </source>
</evidence>
<reference evidence="4" key="2">
    <citation type="submission" date="2025-09" db="UniProtKB">
        <authorList>
            <consortium name="Ensembl"/>
        </authorList>
    </citation>
    <scope>IDENTIFICATION</scope>
</reference>
<dbReference type="AlphaFoldDB" id="A0A663DQY5"/>
<dbReference type="PROSITE" id="PS50114">
    <property type="entry name" value="GATA_ZN_FINGER_2"/>
    <property type="match status" value="1"/>
</dbReference>
<keyword evidence="2" id="KW-0862">Zinc</keyword>
<dbReference type="GO" id="GO:0006357">
    <property type="term" value="P:regulation of transcription by RNA polymerase II"/>
    <property type="evidence" value="ECO:0007669"/>
    <property type="project" value="TreeGrafter"/>
</dbReference>
<organism evidence="4 5">
    <name type="scientific">Aquila chrysaetos chrysaetos</name>
    <dbReference type="NCBI Taxonomy" id="223781"/>
    <lineage>
        <taxon>Eukaryota</taxon>
        <taxon>Metazoa</taxon>
        <taxon>Chordata</taxon>
        <taxon>Craniata</taxon>
        <taxon>Vertebrata</taxon>
        <taxon>Euteleostomi</taxon>
        <taxon>Archelosauria</taxon>
        <taxon>Archosauria</taxon>
        <taxon>Dinosauria</taxon>
        <taxon>Saurischia</taxon>
        <taxon>Theropoda</taxon>
        <taxon>Coelurosauria</taxon>
        <taxon>Aves</taxon>
        <taxon>Neognathae</taxon>
        <taxon>Neoaves</taxon>
        <taxon>Telluraves</taxon>
        <taxon>Accipitrimorphae</taxon>
        <taxon>Accipitriformes</taxon>
        <taxon>Accipitridae</taxon>
        <taxon>Accipitrinae</taxon>
        <taxon>Aquila</taxon>
    </lineage>
</organism>
<dbReference type="PROSITE" id="PS00344">
    <property type="entry name" value="GATA_ZN_FINGER_1"/>
    <property type="match status" value="1"/>
</dbReference>
<dbReference type="InParanoid" id="A0A663DQY5"/>
<dbReference type="GO" id="GO:0005634">
    <property type="term" value="C:nucleus"/>
    <property type="evidence" value="ECO:0007669"/>
    <property type="project" value="TreeGrafter"/>
</dbReference>
<keyword evidence="1" id="KW-0539">Nucleus</keyword>
<evidence type="ECO:0000313" key="4">
    <source>
        <dbReference type="Ensembl" id="ENSACCP00020002109.1"/>
    </source>
</evidence>
<dbReference type="InterPro" id="IPR013088">
    <property type="entry name" value="Znf_NHR/GATA"/>
</dbReference>
<keyword evidence="2" id="KW-0863">Zinc-finger</keyword>
<dbReference type="InterPro" id="IPR053116">
    <property type="entry name" value="GATA-type_Znf_Regulator"/>
</dbReference>
<dbReference type="Proteomes" id="UP000472275">
    <property type="component" value="Chromosome 11"/>
</dbReference>
<dbReference type="GO" id="GO:0008270">
    <property type="term" value="F:zinc ion binding"/>
    <property type="evidence" value="ECO:0007669"/>
    <property type="project" value="UniProtKB-KW"/>
</dbReference>
<dbReference type="Gene3D" id="3.30.50.10">
    <property type="entry name" value="Erythroid Transcription Factor GATA-1, subunit A"/>
    <property type="match status" value="1"/>
</dbReference>
<dbReference type="PANTHER" id="PTHR47341:SF1">
    <property type="entry name" value="GATA-TYPE ZINC FINGER PROTEIN 1"/>
    <property type="match status" value="1"/>
</dbReference>
<feature type="domain" description="GATA-type" evidence="3">
    <location>
        <begin position="158"/>
        <end position="193"/>
    </location>
</feature>
<dbReference type="GO" id="GO:0043565">
    <property type="term" value="F:sequence-specific DNA binding"/>
    <property type="evidence" value="ECO:0007669"/>
    <property type="project" value="InterPro"/>
</dbReference>
<dbReference type="Ensembl" id="ENSACCT00020002181.1">
    <property type="protein sequence ID" value="ENSACCP00020002109.1"/>
    <property type="gene ID" value="ENSACCG00020001454.1"/>
</dbReference>
<sequence length="231" mass="25873">MHPWAPPDFWLHRPSVRVKPLDLGLHRPSVRVKPLDLGLHCPSVRVKPLDLGLHRPSVRVKPLDLGLHCPSVRVKPLDLGLHCPSVRMHPWAPPDFWLHRPSVRVKPLDLGLHRPSVRMHPWAALSVRPPGRGGGIWGCLHPTRPNTAGIWGCSRVSPTGSKRCASCKTRRTPLWRAAENGTPLCNACGIRYKKYRVRCRRCWNIPGKSGTPRPQCPHCGEQCRPAGGGRR</sequence>
<dbReference type="SUPFAM" id="SSF57716">
    <property type="entry name" value="Glucocorticoid receptor-like (DNA-binding domain)"/>
    <property type="match status" value="1"/>
</dbReference>
<name>A0A663DQY5_AQUCH</name>
<dbReference type="GeneTree" id="ENSGT00940000175590"/>
<evidence type="ECO:0000256" key="1">
    <source>
        <dbReference type="ARBA" id="ARBA00023242"/>
    </source>
</evidence>
<dbReference type="GO" id="GO:0048599">
    <property type="term" value="P:oocyte development"/>
    <property type="evidence" value="ECO:0007669"/>
    <property type="project" value="TreeGrafter"/>
</dbReference>
<dbReference type="PANTHER" id="PTHR47341">
    <property type="entry name" value="GATA-TYPE ZINC FINGER PROTEIN 1"/>
    <property type="match status" value="1"/>
</dbReference>
<protein>
    <recommendedName>
        <fullName evidence="3">GATA-type domain-containing protein</fullName>
    </recommendedName>
</protein>
<dbReference type="GO" id="GO:0007283">
    <property type="term" value="P:spermatogenesis"/>
    <property type="evidence" value="ECO:0007669"/>
    <property type="project" value="TreeGrafter"/>
</dbReference>
<proteinExistence type="predicted"/>
<accession>A0A663DQY5</accession>
<keyword evidence="2" id="KW-0479">Metal-binding</keyword>
<dbReference type="Pfam" id="PF00320">
    <property type="entry name" value="GATA"/>
    <property type="match status" value="1"/>
</dbReference>
<dbReference type="SMART" id="SM00401">
    <property type="entry name" value="ZnF_GATA"/>
    <property type="match status" value="1"/>
</dbReference>
<dbReference type="PRINTS" id="PR00619">
    <property type="entry name" value="GATAZNFINGER"/>
</dbReference>
<evidence type="ECO:0000256" key="2">
    <source>
        <dbReference type="PROSITE-ProRule" id="PRU00094"/>
    </source>
</evidence>
<evidence type="ECO:0000313" key="5">
    <source>
        <dbReference type="Proteomes" id="UP000472275"/>
    </source>
</evidence>
<dbReference type="CDD" id="cd00202">
    <property type="entry name" value="ZnF_GATA"/>
    <property type="match status" value="1"/>
</dbReference>
<reference evidence="4" key="1">
    <citation type="submission" date="2025-08" db="UniProtKB">
        <authorList>
            <consortium name="Ensembl"/>
        </authorList>
    </citation>
    <scope>IDENTIFICATION</scope>
</reference>
<keyword evidence="5" id="KW-1185">Reference proteome</keyword>
<dbReference type="InterPro" id="IPR000679">
    <property type="entry name" value="Znf_GATA"/>
</dbReference>